<evidence type="ECO:0000256" key="2">
    <source>
        <dbReference type="ARBA" id="ARBA00004496"/>
    </source>
</evidence>
<comment type="subcellular location">
    <subcellularLocation>
        <location evidence="2">Cytoplasm</location>
    </subcellularLocation>
    <subcellularLocation>
        <location evidence="1">Nucleus</location>
    </subcellularLocation>
</comment>
<dbReference type="SMART" id="SM00409">
    <property type="entry name" value="IG"/>
    <property type="match status" value="3"/>
</dbReference>
<organism evidence="11 12">
    <name type="scientific">Cyclopterus lumpus</name>
    <name type="common">Lumpsucker</name>
    <dbReference type="NCBI Taxonomy" id="8103"/>
    <lineage>
        <taxon>Eukaryota</taxon>
        <taxon>Metazoa</taxon>
        <taxon>Chordata</taxon>
        <taxon>Craniata</taxon>
        <taxon>Vertebrata</taxon>
        <taxon>Euteleostomi</taxon>
        <taxon>Actinopterygii</taxon>
        <taxon>Neopterygii</taxon>
        <taxon>Teleostei</taxon>
        <taxon>Neoteleostei</taxon>
        <taxon>Acanthomorphata</taxon>
        <taxon>Eupercaria</taxon>
        <taxon>Perciformes</taxon>
        <taxon>Cottioidei</taxon>
        <taxon>Cottales</taxon>
        <taxon>Cyclopteridae</taxon>
        <taxon>Cyclopterus</taxon>
    </lineage>
</organism>
<evidence type="ECO:0000256" key="4">
    <source>
        <dbReference type="ARBA" id="ARBA00022490"/>
    </source>
</evidence>
<dbReference type="InterPro" id="IPR013151">
    <property type="entry name" value="Immunoglobulin_dom"/>
</dbReference>
<dbReference type="Pfam" id="PF00047">
    <property type="entry name" value="ig"/>
    <property type="match status" value="1"/>
</dbReference>
<accession>A0A8C3AZ30</accession>
<dbReference type="GO" id="GO:0005737">
    <property type="term" value="C:cytoplasm"/>
    <property type="evidence" value="ECO:0007669"/>
    <property type="project" value="UniProtKB-SubCell"/>
</dbReference>
<evidence type="ECO:0000256" key="1">
    <source>
        <dbReference type="ARBA" id="ARBA00004123"/>
    </source>
</evidence>
<dbReference type="FunFam" id="2.60.40.10:FF:000050">
    <property type="entry name" value="Titin isoform B"/>
    <property type="match status" value="1"/>
</dbReference>
<keyword evidence="9" id="KW-0393">Immunoglobulin domain</keyword>
<evidence type="ECO:0000256" key="7">
    <source>
        <dbReference type="ARBA" id="ARBA00023157"/>
    </source>
</evidence>
<dbReference type="AlphaFoldDB" id="A0A8C3AZ30"/>
<evidence type="ECO:0000256" key="9">
    <source>
        <dbReference type="ARBA" id="ARBA00023319"/>
    </source>
</evidence>
<evidence type="ECO:0000256" key="5">
    <source>
        <dbReference type="ARBA" id="ARBA00022553"/>
    </source>
</evidence>
<dbReference type="InterPro" id="IPR052385">
    <property type="entry name" value="Obscurin/Obscurin-like_Reg"/>
</dbReference>
<keyword evidence="6" id="KW-0677">Repeat</keyword>
<evidence type="ECO:0000259" key="10">
    <source>
        <dbReference type="PROSITE" id="PS50835"/>
    </source>
</evidence>
<keyword evidence="7" id="KW-1015">Disulfide bond</keyword>
<dbReference type="PANTHER" id="PTHR35971">
    <property type="entry name" value="SI:DKEY-31G6.6"/>
    <property type="match status" value="1"/>
</dbReference>
<dbReference type="InterPro" id="IPR003599">
    <property type="entry name" value="Ig_sub"/>
</dbReference>
<dbReference type="InterPro" id="IPR007110">
    <property type="entry name" value="Ig-like_dom"/>
</dbReference>
<evidence type="ECO:0000313" key="12">
    <source>
        <dbReference type="Proteomes" id="UP000694565"/>
    </source>
</evidence>
<dbReference type="GO" id="GO:0005634">
    <property type="term" value="C:nucleus"/>
    <property type="evidence" value="ECO:0007669"/>
    <property type="project" value="UniProtKB-SubCell"/>
</dbReference>
<feature type="domain" description="Ig-like" evidence="10">
    <location>
        <begin position="186"/>
        <end position="260"/>
    </location>
</feature>
<reference evidence="11" key="2">
    <citation type="submission" date="2025-09" db="UniProtKB">
        <authorList>
            <consortium name="Ensembl"/>
        </authorList>
    </citation>
    <scope>IDENTIFICATION</scope>
</reference>
<feature type="domain" description="Ig-like" evidence="10">
    <location>
        <begin position="99"/>
        <end position="183"/>
    </location>
</feature>
<evidence type="ECO:0000256" key="3">
    <source>
        <dbReference type="ARBA" id="ARBA00006692"/>
    </source>
</evidence>
<keyword evidence="5" id="KW-0597">Phosphoprotein</keyword>
<dbReference type="InterPro" id="IPR013783">
    <property type="entry name" value="Ig-like_fold"/>
</dbReference>
<reference evidence="11" key="1">
    <citation type="submission" date="2025-08" db="UniProtKB">
        <authorList>
            <consortium name="Ensembl"/>
        </authorList>
    </citation>
    <scope>IDENTIFICATION</scope>
</reference>
<dbReference type="FunFam" id="2.60.40.10:FF:001652">
    <property type="entry name" value="Uncharacterized protein"/>
    <property type="match status" value="1"/>
</dbReference>
<dbReference type="Pfam" id="PF07679">
    <property type="entry name" value="I-set"/>
    <property type="match status" value="2"/>
</dbReference>
<sequence length="295" mass="33100">YMVLILNILTCDSSALPIAFKQKLRNVLIEEGNTAVLRCELSKSGHTVEWMKSGTELIKSGDKYHMRQREVLIELRIFDVMPEDSDIYTCICGSIETTATLTVNELRNVQVQEGNGVTLCCELSKPGTPVQWKKEDNALTNGEKYQMKQSGSTLEFLIRKSQPEDSGTYSCVCDDITTTATIIITGETVEEGSVTLRCELSKPGVPVEWRKDAQLLTEGDKYQMKQEGRMAELLIRNLTLTDLGEYSCFVGTTADFTAVSTGTSRPQPTSPLHVSEDCNYMRVLRVLEFNKKRHF</sequence>
<keyword evidence="4" id="KW-0963">Cytoplasm</keyword>
<evidence type="ECO:0000313" key="11">
    <source>
        <dbReference type="Ensembl" id="ENSCLMP00005049208.1"/>
    </source>
</evidence>
<protein>
    <recommendedName>
        <fullName evidence="10">Ig-like domain-containing protein</fullName>
    </recommendedName>
</protein>
<dbReference type="Proteomes" id="UP000694565">
    <property type="component" value="Unplaced"/>
</dbReference>
<dbReference type="GeneTree" id="ENSGT00940000168428"/>
<dbReference type="InterPro" id="IPR003598">
    <property type="entry name" value="Ig_sub2"/>
</dbReference>
<keyword evidence="12" id="KW-1185">Reference proteome</keyword>
<dbReference type="PANTHER" id="PTHR35971:SF5">
    <property type="entry name" value="OBSCURIN LIKE CYTOSKELETAL ADAPTOR 1"/>
    <property type="match status" value="1"/>
</dbReference>
<dbReference type="PROSITE" id="PS50835">
    <property type="entry name" value="IG_LIKE"/>
    <property type="match status" value="3"/>
</dbReference>
<evidence type="ECO:0000256" key="8">
    <source>
        <dbReference type="ARBA" id="ARBA00023242"/>
    </source>
</evidence>
<proteinExistence type="inferred from homology"/>
<dbReference type="SUPFAM" id="SSF48726">
    <property type="entry name" value="Immunoglobulin"/>
    <property type="match status" value="3"/>
</dbReference>
<evidence type="ECO:0000256" key="6">
    <source>
        <dbReference type="ARBA" id="ARBA00022737"/>
    </source>
</evidence>
<dbReference type="Gene3D" id="2.60.40.10">
    <property type="entry name" value="Immunoglobulins"/>
    <property type="match status" value="3"/>
</dbReference>
<dbReference type="InterPro" id="IPR013098">
    <property type="entry name" value="Ig_I-set"/>
</dbReference>
<dbReference type="SMART" id="SM00408">
    <property type="entry name" value="IGc2"/>
    <property type="match status" value="3"/>
</dbReference>
<dbReference type="InterPro" id="IPR036179">
    <property type="entry name" value="Ig-like_dom_sf"/>
</dbReference>
<comment type="similarity">
    <text evidence="3">Belongs to the protein kinase superfamily. CAMK Ser/Thr protein kinase family.</text>
</comment>
<dbReference type="Ensembl" id="ENSCLMT00005050860.1">
    <property type="protein sequence ID" value="ENSCLMP00005049208.1"/>
    <property type="gene ID" value="ENSCLMG00005022447.1"/>
</dbReference>
<keyword evidence="8" id="KW-0539">Nucleus</keyword>
<name>A0A8C3AZ30_CYCLU</name>
<feature type="domain" description="Ig-like" evidence="10">
    <location>
        <begin position="17"/>
        <end position="90"/>
    </location>
</feature>